<sequence>HPGAPAANRREGEDCDTVLQSTSLRKTRRTAMTRGLLSWVGFAVDVVLGPVAETLSRVGAALGTVEESLCWVDVTFIVLVGKGVEVLTWIEVVLGVVVRVKFRDSRLHRAPLQQ</sequence>
<feature type="transmembrane region" description="Helical" evidence="1">
    <location>
        <begin position="76"/>
        <end position="98"/>
    </location>
</feature>
<keyword evidence="1" id="KW-0472">Membrane</keyword>
<dbReference type="AlphaFoldDB" id="A0A401THK0"/>
<feature type="non-terminal residue" evidence="2">
    <location>
        <position position="1"/>
    </location>
</feature>
<feature type="transmembrane region" description="Helical" evidence="1">
    <location>
        <begin position="36"/>
        <end position="56"/>
    </location>
</feature>
<proteinExistence type="predicted"/>
<evidence type="ECO:0000256" key="1">
    <source>
        <dbReference type="SAM" id="Phobius"/>
    </source>
</evidence>
<keyword evidence="1" id="KW-0812">Transmembrane</keyword>
<evidence type="ECO:0000313" key="3">
    <source>
        <dbReference type="Proteomes" id="UP000287033"/>
    </source>
</evidence>
<keyword evidence="3" id="KW-1185">Reference proteome</keyword>
<protein>
    <submittedName>
        <fullName evidence="2">Uncharacterized protein</fullName>
    </submittedName>
</protein>
<gene>
    <name evidence="2" type="ORF">chiPu_0026169</name>
</gene>
<name>A0A401THK0_CHIPU</name>
<accession>A0A401THK0</accession>
<keyword evidence="1" id="KW-1133">Transmembrane helix</keyword>
<dbReference type="Proteomes" id="UP000287033">
    <property type="component" value="Unassembled WGS sequence"/>
</dbReference>
<comment type="caution">
    <text evidence="2">The sequence shown here is derived from an EMBL/GenBank/DDBJ whole genome shotgun (WGS) entry which is preliminary data.</text>
</comment>
<dbReference type="EMBL" id="BEZZ01073975">
    <property type="protein sequence ID" value="GCC42078.1"/>
    <property type="molecule type" value="Genomic_DNA"/>
</dbReference>
<organism evidence="2 3">
    <name type="scientific">Chiloscyllium punctatum</name>
    <name type="common">Brownbanded bambooshark</name>
    <name type="synonym">Hemiscyllium punctatum</name>
    <dbReference type="NCBI Taxonomy" id="137246"/>
    <lineage>
        <taxon>Eukaryota</taxon>
        <taxon>Metazoa</taxon>
        <taxon>Chordata</taxon>
        <taxon>Craniata</taxon>
        <taxon>Vertebrata</taxon>
        <taxon>Chondrichthyes</taxon>
        <taxon>Elasmobranchii</taxon>
        <taxon>Galeomorphii</taxon>
        <taxon>Galeoidea</taxon>
        <taxon>Orectolobiformes</taxon>
        <taxon>Hemiscylliidae</taxon>
        <taxon>Chiloscyllium</taxon>
    </lineage>
</organism>
<reference evidence="2 3" key="1">
    <citation type="journal article" date="2018" name="Nat. Ecol. Evol.">
        <title>Shark genomes provide insights into elasmobranch evolution and the origin of vertebrates.</title>
        <authorList>
            <person name="Hara Y"/>
            <person name="Yamaguchi K"/>
            <person name="Onimaru K"/>
            <person name="Kadota M"/>
            <person name="Koyanagi M"/>
            <person name="Keeley SD"/>
            <person name="Tatsumi K"/>
            <person name="Tanaka K"/>
            <person name="Motone F"/>
            <person name="Kageyama Y"/>
            <person name="Nozu R"/>
            <person name="Adachi N"/>
            <person name="Nishimura O"/>
            <person name="Nakagawa R"/>
            <person name="Tanegashima C"/>
            <person name="Kiyatake I"/>
            <person name="Matsumoto R"/>
            <person name="Murakumo K"/>
            <person name="Nishida K"/>
            <person name="Terakita A"/>
            <person name="Kuratani S"/>
            <person name="Sato K"/>
            <person name="Hyodo S Kuraku.S."/>
        </authorList>
    </citation>
    <scope>NUCLEOTIDE SEQUENCE [LARGE SCALE GENOMIC DNA]</scope>
</reference>
<evidence type="ECO:0000313" key="2">
    <source>
        <dbReference type="EMBL" id="GCC42078.1"/>
    </source>
</evidence>